<evidence type="ECO:0000313" key="3">
    <source>
        <dbReference type="Proteomes" id="UP000027439"/>
    </source>
</evidence>
<dbReference type="Proteomes" id="UP000027439">
    <property type="component" value="Unassembled WGS sequence"/>
</dbReference>
<name>A0A069P323_9BURK</name>
<feature type="region of interest" description="Disordered" evidence="1">
    <location>
        <begin position="44"/>
        <end position="72"/>
    </location>
</feature>
<reference evidence="2 3" key="1">
    <citation type="submission" date="2014-03" db="EMBL/GenBank/DDBJ databases">
        <title>Draft Genome Sequences of Four Burkholderia Strains.</title>
        <authorList>
            <person name="Liu X.Y."/>
            <person name="Li C.X."/>
            <person name="Xu J.H."/>
        </authorList>
    </citation>
    <scope>NUCLEOTIDE SEQUENCE [LARGE SCALE GENOMIC DNA]</scope>
    <source>
        <strain evidence="2 3">R27</strain>
    </source>
</reference>
<dbReference type="EMBL" id="JFHE01000010">
    <property type="protein sequence ID" value="KDR34998.1"/>
    <property type="molecule type" value="Genomic_DNA"/>
</dbReference>
<evidence type="ECO:0000256" key="1">
    <source>
        <dbReference type="SAM" id="MobiDB-lite"/>
    </source>
</evidence>
<accession>A0A069P323</accession>
<sequence length="72" mass="8103">MASATVRASIMPSQSCMMLQARDYPACFAAIYNRHTVPRRVEARHNTEHVQASPAWTPADHRSCLAPESQYE</sequence>
<comment type="caution">
    <text evidence="2">The sequence shown here is derived from an EMBL/GenBank/DDBJ whole genome shotgun (WGS) entry which is preliminary data.</text>
</comment>
<gene>
    <name evidence="2" type="ORF">BG57_03295</name>
</gene>
<dbReference type="AlphaFoldDB" id="A0A069P323"/>
<protein>
    <submittedName>
        <fullName evidence="2">Uncharacterized protein</fullName>
    </submittedName>
</protein>
<proteinExistence type="predicted"/>
<evidence type="ECO:0000313" key="2">
    <source>
        <dbReference type="EMBL" id="KDR34998.1"/>
    </source>
</evidence>
<dbReference type="STRING" id="1071679.BG57_03295"/>
<organism evidence="2 3">
    <name type="scientific">Caballeronia grimmiae</name>
    <dbReference type="NCBI Taxonomy" id="1071679"/>
    <lineage>
        <taxon>Bacteria</taxon>
        <taxon>Pseudomonadati</taxon>
        <taxon>Pseudomonadota</taxon>
        <taxon>Betaproteobacteria</taxon>
        <taxon>Burkholderiales</taxon>
        <taxon>Burkholderiaceae</taxon>
        <taxon>Caballeronia</taxon>
    </lineage>
</organism>